<comment type="cofactor">
    <cofactor evidence="1">
        <name>Mg(2+)</name>
        <dbReference type="ChEBI" id="CHEBI:18420"/>
    </cofactor>
</comment>
<feature type="compositionally biased region" description="Pro residues" evidence="16">
    <location>
        <begin position="740"/>
        <end position="753"/>
    </location>
</feature>
<evidence type="ECO:0000256" key="12">
    <source>
        <dbReference type="ARBA" id="ARBA00022842"/>
    </source>
</evidence>
<dbReference type="PANTHER" id="PTHR24346">
    <property type="entry name" value="MAP/MICROTUBULE AFFINITY-REGULATING KINASE"/>
    <property type="match status" value="1"/>
</dbReference>
<feature type="domain" description="Protein kinase" evidence="17">
    <location>
        <begin position="14"/>
        <end position="265"/>
    </location>
</feature>
<dbReference type="SUPFAM" id="SSF56112">
    <property type="entry name" value="Protein kinase-like (PK-like)"/>
    <property type="match status" value="1"/>
</dbReference>
<reference evidence="18" key="1">
    <citation type="submission" date="2018-03" db="EMBL/GenBank/DDBJ databases">
        <title>The relapsing fever spirochete Borrelia turicatae persists in the highly oxidative environment of its soft-bodied tick vector.</title>
        <authorList>
            <person name="Bourret T.J."/>
            <person name="Boyle W.K."/>
            <person name="Valenzuela J.G."/>
            <person name="Oliveira F."/>
            <person name="Lopez J.E."/>
        </authorList>
    </citation>
    <scope>NUCLEOTIDE SEQUENCE</scope>
    <source>
        <strain evidence="18">Kansas strain/isolate</strain>
        <tissue evidence="18">Salivary glands</tissue>
    </source>
</reference>
<name>A0A2R5LEX4_9ACAR</name>
<dbReference type="Pfam" id="PF23312">
    <property type="entry name" value="UBA_SIK3"/>
    <property type="match status" value="1"/>
</dbReference>
<feature type="compositionally biased region" description="Polar residues" evidence="16">
    <location>
        <begin position="726"/>
        <end position="736"/>
    </location>
</feature>
<organism evidence="18">
    <name type="scientific">Ornithodoros turicata</name>
    <dbReference type="NCBI Taxonomy" id="34597"/>
    <lineage>
        <taxon>Eukaryota</taxon>
        <taxon>Metazoa</taxon>
        <taxon>Ecdysozoa</taxon>
        <taxon>Arthropoda</taxon>
        <taxon>Chelicerata</taxon>
        <taxon>Arachnida</taxon>
        <taxon>Acari</taxon>
        <taxon>Parasitiformes</taxon>
        <taxon>Ixodida</taxon>
        <taxon>Ixodoidea</taxon>
        <taxon>Argasidae</taxon>
        <taxon>Ornithodorinae</taxon>
        <taxon>Ornithodoros</taxon>
    </lineage>
</organism>
<dbReference type="GO" id="GO:0000226">
    <property type="term" value="P:microtubule cytoskeleton organization"/>
    <property type="evidence" value="ECO:0007669"/>
    <property type="project" value="TreeGrafter"/>
</dbReference>
<keyword evidence="9 15" id="KW-0547">Nucleotide-binding</keyword>
<protein>
    <recommendedName>
        <fullName evidence="3">non-specific serine/threonine protein kinase</fullName>
        <ecNumber evidence="3">2.7.11.1</ecNumber>
    </recommendedName>
</protein>
<dbReference type="GO" id="GO:0035556">
    <property type="term" value="P:intracellular signal transduction"/>
    <property type="evidence" value="ECO:0007669"/>
    <property type="project" value="TreeGrafter"/>
</dbReference>
<dbReference type="InterPro" id="IPR000719">
    <property type="entry name" value="Prot_kinase_dom"/>
</dbReference>
<keyword evidence="8" id="KW-0479">Metal-binding</keyword>
<feature type="region of interest" description="Disordered" evidence="16">
    <location>
        <begin position="726"/>
        <end position="768"/>
    </location>
</feature>
<dbReference type="Gene3D" id="1.10.510.10">
    <property type="entry name" value="Transferase(Phosphotransferase) domain 1"/>
    <property type="match status" value="1"/>
</dbReference>
<evidence type="ECO:0000256" key="10">
    <source>
        <dbReference type="ARBA" id="ARBA00022777"/>
    </source>
</evidence>
<evidence type="ECO:0000256" key="15">
    <source>
        <dbReference type="PROSITE-ProRule" id="PRU10141"/>
    </source>
</evidence>
<evidence type="ECO:0000256" key="6">
    <source>
        <dbReference type="ARBA" id="ARBA00022553"/>
    </source>
</evidence>
<feature type="binding site" evidence="15">
    <location>
        <position position="43"/>
    </location>
    <ligand>
        <name>ATP</name>
        <dbReference type="ChEBI" id="CHEBI:30616"/>
    </ligand>
</feature>
<dbReference type="PANTHER" id="PTHR24346:SF74">
    <property type="entry name" value="PROTEIN KINASE DOMAIN-CONTAINING PROTEIN"/>
    <property type="match status" value="1"/>
</dbReference>
<keyword evidence="7" id="KW-0808">Transferase</keyword>
<dbReference type="Pfam" id="PF00069">
    <property type="entry name" value="Pkinase"/>
    <property type="match status" value="1"/>
</dbReference>
<dbReference type="FunFam" id="1.10.510.10:FF:000154">
    <property type="entry name" value="Serine/threonine-protein kinase SIK2"/>
    <property type="match status" value="1"/>
</dbReference>
<dbReference type="GO" id="GO:0046872">
    <property type="term" value="F:metal ion binding"/>
    <property type="evidence" value="ECO:0007669"/>
    <property type="project" value="UniProtKB-KW"/>
</dbReference>
<feature type="compositionally biased region" description="Low complexity" evidence="16">
    <location>
        <begin position="754"/>
        <end position="764"/>
    </location>
</feature>
<dbReference type="PROSITE" id="PS00108">
    <property type="entry name" value="PROTEIN_KINASE_ST"/>
    <property type="match status" value="1"/>
</dbReference>
<evidence type="ECO:0000256" key="3">
    <source>
        <dbReference type="ARBA" id="ARBA00012513"/>
    </source>
</evidence>
<dbReference type="InterPro" id="IPR011009">
    <property type="entry name" value="Kinase-like_dom_sf"/>
</dbReference>
<evidence type="ECO:0000256" key="8">
    <source>
        <dbReference type="ARBA" id="ARBA00022723"/>
    </source>
</evidence>
<dbReference type="EMBL" id="GGLE01003849">
    <property type="protein sequence ID" value="MBY07975.1"/>
    <property type="molecule type" value="Transcribed_RNA"/>
</dbReference>
<dbReference type="CDD" id="cd14071">
    <property type="entry name" value="STKc_SIK"/>
    <property type="match status" value="1"/>
</dbReference>
<dbReference type="CDD" id="cd14338">
    <property type="entry name" value="UBA_SIK"/>
    <property type="match status" value="1"/>
</dbReference>
<dbReference type="GO" id="GO:0050321">
    <property type="term" value="F:tau-protein kinase activity"/>
    <property type="evidence" value="ECO:0007669"/>
    <property type="project" value="TreeGrafter"/>
</dbReference>
<evidence type="ECO:0000259" key="17">
    <source>
        <dbReference type="PROSITE" id="PS50011"/>
    </source>
</evidence>
<comment type="catalytic activity">
    <reaction evidence="14">
        <text>L-seryl-[protein] + ATP = O-phospho-L-seryl-[protein] + ADP + H(+)</text>
        <dbReference type="Rhea" id="RHEA:17989"/>
        <dbReference type="Rhea" id="RHEA-COMP:9863"/>
        <dbReference type="Rhea" id="RHEA-COMP:11604"/>
        <dbReference type="ChEBI" id="CHEBI:15378"/>
        <dbReference type="ChEBI" id="CHEBI:29999"/>
        <dbReference type="ChEBI" id="CHEBI:30616"/>
        <dbReference type="ChEBI" id="CHEBI:83421"/>
        <dbReference type="ChEBI" id="CHEBI:456216"/>
        <dbReference type="EC" id="2.7.11.1"/>
    </reaction>
</comment>
<evidence type="ECO:0000256" key="11">
    <source>
        <dbReference type="ARBA" id="ARBA00022840"/>
    </source>
</evidence>
<evidence type="ECO:0000256" key="9">
    <source>
        <dbReference type="ARBA" id="ARBA00022741"/>
    </source>
</evidence>
<dbReference type="AlphaFoldDB" id="A0A2R5LEX4"/>
<accession>A0A2R5LEX4</accession>
<keyword evidence="12" id="KW-0460">Magnesium</keyword>
<keyword evidence="10 18" id="KW-0418">Kinase</keyword>
<evidence type="ECO:0000256" key="2">
    <source>
        <dbReference type="ARBA" id="ARBA00004496"/>
    </source>
</evidence>
<proteinExistence type="predicted"/>
<keyword evidence="11 15" id="KW-0067">ATP-binding</keyword>
<dbReference type="InterPro" id="IPR034672">
    <property type="entry name" value="SIK"/>
</dbReference>
<evidence type="ECO:0000256" key="16">
    <source>
        <dbReference type="SAM" id="MobiDB-lite"/>
    </source>
</evidence>
<keyword evidence="6" id="KW-0597">Phosphoprotein</keyword>
<dbReference type="GO" id="GO:0005737">
    <property type="term" value="C:cytoplasm"/>
    <property type="evidence" value="ECO:0007669"/>
    <property type="project" value="UniProtKB-SubCell"/>
</dbReference>
<keyword evidence="5" id="KW-0723">Serine/threonine-protein kinase</keyword>
<evidence type="ECO:0000256" key="1">
    <source>
        <dbReference type="ARBA" id="ARBA00001946"/>
    </source>
</evidence>
<comment type="catalytic activity">
    <reaction evidence="13">
        <text>L-threonyl-[protein] + ATP = O-phospho-L-threonyl-[protein] + ADP + H(+)</text>
        <dbReference type="Rhea" id="RHEA:46608"/>
        <dbReference type="Rhea" id="RHEA-COMP:11060"/>
        <dbReference type="Rhea" id="RHEA-COMP:11605"/>
        <dbReference type="ChEBI" id="CHEBI:15378"/>
        <dbReference type="ChEBI" id="CHEBI:30013"/>
        <dbReference type="ChEBI" id="CHEBI:30616"/>
        <dbReference type="ChEBI" id="CHEBI:61977"/>
        <dbReference type="ChEBI" id="CHEBI:456216"/>
        <dbReference type="EC" id="2.7.11.1"/>
    </reaction>
</comment>
<evidence type="ECO:0000256" key="7">
    <source>
        <dbReference type="ARBA" id="ARBA00022679"/>
    </source>
</evidence>
<evidence type="ECO:0000256" key="5">
    <source>
        <dbReference type="ARBA" id="ARBA00022527"/>
    </source>
</evidence>
<dbReference type="InterPro" id="IPR017441">
    <property type="entry name" value="Protein_kinase_ATP_BS"/>
</dbReference>
<evidence type="ECO:0000256" key="13">
    <source>
        <dbReference type="ARBA" id="ARBA00047899"/>
    </source>
</evidence>
<evidence type="ECO:0000313" key="18">
    <source>
        <dbReference type="EMBL" id="MBY07975.1"/>
    </source>
</evidence>
<dbReference type="SMART" id="SM00220">
    <property type="entry name" value="S_TKc"/>
    <property type="match status" value="1"/>
</dbReference>
<dbReference type="FunFam" id="3.30.200.20:FF:000003">
    <property type="entry name" value="Non-specific serine/threonine protein kinase"/>
    <property type="match status" value="1"/>
</dbReference>
<dbReference type="EC" id="2.7.11.1" evidence="3"/>
<dbReference type="PROSITE" id="PS00107">
    <property type="entry name" value="PROTEIN_KINASE_ATP"/>
    <property type="match status" value="1"/>
</dbReference>
<dbReference type="PROSITE" id="PS50011">
    <property type="entry name" value="PROTEIN_KINASE_DOM"/>
    <property type="match status" value="1"/>
</dbReference>
<evidence type="ECO:0000256" key="14">
    <source>
        <dbReference type="ARBA" id="ARBA00048679"/>
    </source>
</evidence>
<dbReference type="InterPro" id="IPR057380">
    <property type="entry name" value="UBA_SIK1/2/3"/>
</dbReference>
<sequence length="839" mass="93289">MAVKVKGPIRVGLYDIERTIGKGNFAVVKLARHRITKTEVAIKIIDKTQLDPANLDKVYREVQVMKLLSHPHIIKLYQVMETENMLYLVSEYASQGEIFDFISTHGRMPEPMARRKFWQVLSAIEYCHNHKVVHRDLKAENLLLDTNMNVKLADFGFSNFFSANNHLTTWCGSPPYAAPEVFEGKRYIGPEIDVWSLGVVLYVLVCGALPFDGSNLQVLRSRVLSGRFRIPYFMSSDCENLIRKMLVLEPSKRLSIEQIKRHRWVQPEGVPAPSVTISSGASDREAARMGDFNEHIVRLMQSLGIDPKKTKESLMKECYDHHTAIYFLLLERWRAHRPSLPVAVRAALDPPPTRRPSSVAEQALRRNEPANPQAAYAVHAHPSISSVRNHKFSQTTDGNITTCRVPVVAVKGQPSIQLHGMPRSQGPLNRTTISIDEGLEEDIGENPDSRTSSPVQSVCTYPEIPEAHRDSPPLCNLTQLLSLSDSGPPASSSSFESFDSQIETDIAGFASQDQSFSDTSDLLGILPPTDILPQTRLGGEGPTSKLFTTYQESGQPLVDYREGRRASDGLVSIPRSCFQRPLSEMERAKGFLQLHQLQSKEAAKHPCYDCQTVKEEAYLPAPKFCPPAPESCITAKQKHVPGPEDVVPLTMWSGDSGGRGMLLSQCKPLQQQVLYQRLQQKRSVFQQALHRRQLSFKQSLPPISGELSPSQPDQQFSFQPITEDNLSSTVPQQTDWPSAADPPPRYSPQPPSLSKPEPLSSGSLGQLPCEDDSGCAGRYSNYSDSEVGSTPGLSACLHLSRAANPSSHLYSERLSWTQAGWEHTGSSRAYEGSEQMDTL</sequence>
<dbReference type="InterPro" id="IPR008271">
    <property type="entry name" value="Ser/Thr_kinase_AS"/>
</dbReference>
<keyword evidence="4" id="KW-0963">Cytoplasm</keyword>
<comment type="subcellular location">
    <subcellularLocation>
        <location evidence="2">Cytoplasm</location>
    </subcellularLocation>
</comment>
<dbReference type="GO" id="GO:0005524">
    <property type="term" value="F:ATP binding"/>
    <property type="evidence" value="ECO:0007669"/>
    <property type="project" value="UniProtKB-UniRule"/>
</dbReference>
<evidence type="ECO:0000256" key="4">
    <source>
        <dbReference type="ARBA" id="ARBA00022490"/>
    </source>
</evidence>